<name>A0A1F5EJ61_9BACT</name>
<dbReference type="AlphaFoldDB" id="A0A1F5EJ61"/>
<organism evidence="1 2">
    <name type="scientific">Candidatus Campbellbacteria bacterium RIFOXYC2_FULL_35_25</name>
    <dbReference type="NCBI Taxonomy" id="1797582"/>
    <lineage>
        <taxon>Bacteria</taxon>
        <taxon>Candidatus Campbelliibacteriota</taxon>
    </lineage>
</organism>
<proteinExistence type="predicted"/>
<protein>
    <submittedName>
        <fullName evidence="1">Uncharacterized protein</fullName>
    </submittedName>
</protein>
<reference evidence="1 2" key="1">
    <citation type="journal article" date="2016" name="Nat. Commun.">
        <title>Thousands of microbial genomes shed light on interconnected biogeochemical processes in an aquifer system.</title>
        <authorList>
            <person name="Anantharaman K."/>
            <person name="Brown C.T."/>
            <person name="Hug L.A."/>
            <person name="Sharon I."/>
            <person name="Castelle C.J."/>
            <person name="Probst A.J."/>
            <person name="Thomas B.C."/>
            <person name="Singh A."/>
            <person name="Wilkins M.J."/>
            <person name="Karaoz U."/>
            <person name="Brodie E.L."/>
            <person name="Williams K.H."/>
            <person name="Hubbard S.S."/>
            <person name="Banfield J.F."/>
        </authorList>
    </citation>
    <scope>NUCLEOTIDE SEQUENCE [LARGE SCALE GENOMIC DNA]</scope>
</reference>
<dbReference type="Proteomes" id="UP000179003">
    <property type="component" value="Unassembled WGS sequence"/>
</dbReference>
<comment type="caution">
    <text evidence="1">The sequence shown here is derived from an EMBL/GenBank/DDBJ whole genome shotgun (WGS) entry which is preliminary data.</text>
</comment>
<evidence type="ECO:0000313" key="2">
    <source>
        <dbReference type="Proteomes" id="UP000179003"/>
    </source>
</evidence>
<gene>
    <name evidence="1" type="ORF">A2442_03125</name>
</gene>
<dbReference type="EMBL" id="MFAE01000005">
    <property type="protein sequence ID" value="OGD67469.1"/>
    <property type="molecule type" value="Genomic_DNA"/>
</dbReference>
<accession>A0A1F5EJ61</accession>
<sequence>MKKIDREAIIIIFVVLLVCSLFRSTRTIHSLEENLSSIETAVMRECDFSNEECITCKPKGIVAVKHHLDGSNEFIWGKDKVSRI</sequence>
<evidence type="ECO:0000313" key="1">
    <source>
        <dbReference type="EMBL" id="OGD67469.1"/>
    </source>
</evidence>